<sequence length="224" mass="24022">MRHGKKVNHLSRTDSHRRAMLANMASSLILHKRITTTLAKAKALRVYVEPIITKSKDDTTHSRRTVFSYLQNKEVVSILFRDVAPKVANRPGGYTRILKMVNRLGDNASMALIELVDYNEIYTNGDAAAAEKKSTRRRGSKAKKADAPAAAGKAPKAEAAPAEEAVVVEETPIADVETAPVAETVEAPVAEAEEVAVAEEAPAAEEAAPEAPAAEGDDADEKKA</sequence>
<comment type="subunit">
    <text evidence="4">Part of the 50S ribosomal subunit. Contacts protein L32.</text>
</comment>
<feature type="compositionally biased region" description="Acidic residues" evidence="6">
    <location>
        <begin position="215"/>
        <end position="224"/>
    </location>
</feature>
<dbReference type="EMBL" id="FUYR01000001">
    <property type="protein sequence ID" value="SKB54054.1"/>
    <property type="molecule type" value="Genomic_DNA"/>
</dbReference>
<dbReference type="RefSeq" id="WP_079702215.1">
    <property type="nucleotide sequence ID" value="NZ_FUYR01000001.1"/>
</dbReference>
<dbReference type="GO" id="GO:0022625">
    <property type="term" value="C:cytosolic large ribosomal subunit"/>
    <property type="evidence" value="ECO:0007669"/>
    <property type="project" value="TreeGrafter"/>
</dbReference>
<dbReference type="GO" id="GO:0003735">
    <property type="term" value="F:structural constituent of ribosome"/>
    <property type="evidence" value="ECO:0007669"/>
    <property type="project" value="InterPro"/>
</dbReference>
<dbReference type="Gene3D" id="3.90.1030.10">
    <property type="entry name" value="Ribosomal protein L17"/>
    <property type="match status" value="1"/>
</dbReference>
<dbReference type="InterPro" id="IPR000456">
    <property type="entry name" value="Ribosomal_bL17"/>
</dbReference>
<dbReference type="SUPFAM" id="SSF64263">
    <property type="entry name" value="Prokaryotic ribosomal protein L17"/>
    <property type="match status" value="1"/>
</dbReference>
<dbReference type="NCBIfam" id="TIGR00059">
    <property type="entry name" value="L17"/>
    <property type="match status" value="1"/>
</dbReference>
<feature type="region of interest" description="Disordered" evidence="6">
    <location>
        <begin position="128"/>
        <end position="224"/>
    </location>
</feature>
<proteinExistence type="inferred from homology"/>
<evidence type="ECO:0000256" key="1">
    <source>
        <dbReference type="ARBA" id="ARBA00008777"/>
    </source>
</evidence>
<accession>A0A1T5C3R2</accession>
<feature type="compositionally biased region" description="Low complexity" evidence="6">
    <location>
        <begin position="198"/>
        <end position="214"/>
    </location>
</feature>
<dbReference type="PANTHER" id="PTHR14413:SF16">
    <property type="entry name" value="LARGE RIBOSOMAL SUBUNIT PROTEIN BL17M"/>
    <property type="match status" value="1"/>
</dbReference>
<evidence type="ECO:0000256" key="2">
    <source>
        <dbReference type="ARBA" id="ARBA00022980"/>
    </source>
</evidence>
<evidence type="ECO:0000256" key="3">
    <source>
        <dbReference type="ARBA" id="ARBA00023274"/>
    </source>
</evidence>
<dbReference type="AlphaFoldDB" id="A0A1T5C3R2"/>
<dbReference type="InterPro" id="IPR047859">
    <property type="entry name" value="Ribosomal_bL17_CS"/>
</dbReference>
<protein>
    <recommendedName>
        <fullName evidence="4">Large ribosomal subunit protein bL17</fullName>
    </recommendedName>
</protein>
<evidence type="ECO:0000313" key="7">
    <source>
        <dbReference type="EMBL" id="SKB54054.1"/>
    </source>
</evidence>
<dbReference type="HAMAP" id="MF_01368">
    <property type="entry name" value="Ribosomal_bL17"/>
    <property type="match status" value="1"/>
</dbReference>
<organism evidence="7 8">
    <name type="scientific">Daejeonella lutea</name>
    <dbReference type="NCBI Taxonomy" id="572036"/>
    <lineage>
        <taxon>Bacteria</taxon>
        <taxon>Pseudomonadati</taxon>
        <taxon>Bacteroidota</taxon>
        <taxon>Sphingobacteriia</taxon>
        <taxon>Sphingobacteriales</taxon>
        <taxon>Sphingobacteriaceae</taxon>
        <taxon>Daejeonella</taxon>
    </lineage>
</organism>
<dbReference type="Proteomes" id="UP000189981">
    <property type="component" value="Unassembled WGS sequence"/>
</dbReference>
<dbReference type="PANTHER" id="PTHR14413">
    <property type="entry name" value="RIBOSOMAL PROTEIN L17"/>
    <property type="match status" value="1"/>
</dbReference>
<evidence type="ECO:0000256" key="4">
    <source>
        <dbReference type="HAMAP-Rule" id="MF_01368"/>
    </source>
</evidence>
<dbReference type="FunFam" id="3.90.1030.10:FF:000001">
    <property type="entry name" value="50S ribosomal protein L17"/>
    <property type="match status" value="1"/>
</dbReference>
<keyword evidence="2 4" id="KW-0689">Ribosomal protein</keyword>
<dbReference type="OrthoDB" id="9809073at2"/>
<comment type="similarity">
    <text evidence="1 4 5">Belongs to the bacterial ribosomal protein bL17 family.</text>
</comment>
<name>A0A1T5C3R2_9SPHI</name>
<keyword evidence="3 4" id="KW-0687">Ribonucleoprotein</keyword>
<dbReference type="STRING" id="572036.SAMN05661099_1776"/>
<feature type="compositionally biased region" description="Low complexity" evidence="6">
    <location>
        <begin position="147"/>
        <end position="190"/>
    </location>
</feature>
<gene>
    <name evidence="4" type="primary">rplQ</name>
    <name evidence="7" type="ORF">SAMN05661099_1776</name>
</gene>
<dbReference type="GO" id="GO:0006412">
    <property type="term" value="P:translation"/>
    <property type="evidence" value="ECO:0007669"/>
    <property type="project" value="UniProtKB-UniRule"/>
</dbReference>
<evidence type="ECO:0000313" key="8">
    <source>
        <dbReference type="Proteomes" id="UP000189981"/>
    </source>
</evidence>
<dbReference type="InterPro" id="IPR036373">
    <property type="entry name" value="Ribosomal_bL17_sf"/>
</dbReference>
<evidence type="ECO:0000256" key="6">
    <source>
        <dbReference type="SAM" id="MobiDB-lite"/>
    </source>
</evidence>
<dbReference type="PROSITE" id="PS01167">
    <property type="entry name" value="RIBOSOMAL_L17"/>
    <property type="match status" value="1"/>
</dbReference>
<keyword evidence="8" id="KW-1185">Reference proteome</keyword>
<reference evidence="8" key="1">
    <citation type="submission" date="2017-02" db="EMBL/GenBank/DDBJ databases">
        <authorList>
            <person name="Varghese N."/>
            <person name="Submissions S."/>
        </authorList>
    </citation>
    <scope>NUCLEOTIDE SEQUENCE [LARGE SCALE GENOMIC DNA]</scope>
    <source>
        <strain evidence="8">DSM 22385</strain>
    </source>
</reference>
<evidence type="ECO:0000256" key="5">
    <source>
        <dbReference type="RuleBase" id="RU000660"/>
    </source>
</evidence>
<dbReference type="Pfam" id="PF01196">
    <property type="entry name" value="Ribosomal_L17"/>
    <property type="match status" value="1"/>
</dbReference>